<evidence type="ECO:0000256" key="1">
    <source>
        <dbReference type="ARBA" id="ARBA00004127"/>
    </source>
</evidence>
<organism evidence="6 7">
    <name type="scientific">Skermanella stibiiresistens SB22</name>
    <dbReference type="NCBI Taxonomy" id="1385369"/>
    <lineage>
        <taxon>Bacteria</taxon>
        <taxon>Pseudomonadati</taxon>
        <taxon>Pseudomonadota</taxon>
        <taxon>Alphaproteobacteria</taxon>
        <taxon>Rhodospirillales</taxon>
        <taxon>Azospirillaceae</taxon>
        <taxon>Skermanella</taxon>
    </lineage>
</organism>
<dbReference type="PANTHER" id="PTHR43847">
    <property type="entry name" value="BLL3993 PROTEIN"/>
    <property type="match status" value="1"/>
</dbReference>
<dbReference type="STRING" id="1385369.N825_09430"/>
<evidence type="ECO:0000256" key="5">
    <source>
        <dbReference type="SAM" id="Phobius"/>
    </source>
</evidence>
<evidence type="ECO:0000256" key="4">
    <source>
        <dbReference type="ARBA" id="ARBA00023136"/>
    </source>
</evidence>
<feature type="transmembrane region" description="Helical" evidence="5">
    <location>
        <begin position="107"/>
        <end position="132"/>
    </location>
</feature>
<evidence type="ECO:0000256" key="3">
    <source>
        <dbReference type="ARBA" id="ARBA00022989"/>
    </source>
</evidence>
<dbReference type="AlphaFoldDB" id="W9GZA8"/>
<comment type="subcellular location">
    <subcellularLocation>
        <location evidence="1">Endomembrane system</location>
        <topology evidence="1">Multi-pass membrane protein</topology>
    </subcellularLocation>
</comment>
<protein>
    <recommendedName>
        <fullName evidence="8">Isoprenylcysteine carboxyl methyltransferase</fullName>
    </recommendedName>
</protein>
<sequence length="163" mass="17445">MTSGKPGGKPGDKAGVIAPPPLLFAGAVVLGLVLDRWVVPAGFGLPDMARQGGAGVLVVAGLALGVAAFRLFSRAGTHVEPWKPSTALVTDGVYRWTRNPMYVGMSLLQAGLALIFDSVAVLAMLVPLLVVLRYGVIAREERYLGAKFPDQYAAYRQRVRRWL</sequence>
<comment type="caution">
    <text evidence="6">The sequence shown here is derived from an EMBL/GenBank/DDBJ whole genome shotgun (WGS) entry which is preliminary data.</text>
</comment>
<feature type="transmembrane region" description="Helical" evidence="5">
    <location>
        <begin position="20"/>
        <end position="39"/>
    </location>
</feature>
<keyword evidence="3 5" id="KW-1133">Transmembrane helix</keyword>
<dbReference type="GO" id="GO:0012505">
    <property type="term" value="C:endomembrane system"/>
    <property type="evidence" value="ECO:0007669"/>
    <property type="project" value="UniProtKB-SubCell"/>
</dbReference>
<dbReference type="RefSeq" id="WP_037458275.1">
    <property type="nucleotide sequence ID" value="NZ_AVFL01000023.1"/>
</dbReference>
<dbReference type="InterPro" id="IPR052527">
    <property type="entry name" value="Metal_cation-efflux_comp"/>
</dbReference>
<dbReference type="PATRIC" id="fig|1385369.3.peg.5193"/>
<keyword evidence="2 5" id="KW-0812">Transmembrane</keyword>
<dbReference type="Proteomes" id="UP000019486">
    <property type="component" value="Unassembled WGS sequence"/>
</dbReference>
<gene>
    <name evidence="6" type="ORF">N825_09430</name>
</gene>
<dbReference type="InterPro" id="IPR007318">
    <property type="entry name" value="Phopholipid_MeTrfase"/>
</dbReference>
<name>W9GZA8_9PROT</name>
<evidence type="ECO:0008006" key="8">
    <source>
        <dbReference type="Google" id="ProtNLM"/>
    </source>
</evidence>
<evidence type="ECO:0000313" key="7">
    <source>
        <dbReference type="Proteomes" id="UP000019486"/>
    </source>
</evidence>
<reference evidence="6 7" key="1">
    <citation type="submission" date="2013-08" db="EMBL/GenBank/DDBJ databases">
        <title>The genome sequence of Skermanella stibiiresistens.</title>
        <authorList>
            <person name="Zhu W."/>
            <person name="Wang G."/>
        </authorList>
    </citation>
    <scope>NUCLEOTIDE SEQUENCE [LARGE SCALE GENOMIC DNA]</scope>
    <source>
        <strain evidence="6 7">SB22</strain>
    </source>
</reference>
<dbReference type="Pfam" id="PF04191">
    <property type="entry name" value="PEMT"/>
    <property type="match status" value="1"/>
</dbReference>
<feature type="transmembrane region" description="Helical" evidence="5">
    <location>
        <begin position="51"/>
        <end position="72"/>
    </location>
</feature>
<proteinExistence type="predicted"/>
<keyword evidence="7" id="KW-1185">Reference proteome</keyword>
<evidence type="ECO:0000313" key="6">
    <source>
        <dbReference type="EMBL" id="EWY37792.1"/>
    </source>
</evidence>
<dbReference type="OrthoDB" id="9811969at2"/>
<evidence type="ECO:0000256" key="2">
    <source>
        <dbReference type="ARBA" id="ARBA00022692"/>
    </source>
</evidence>
<keyword evidence="4 5" id="KW-0472">Membrane</keyword>
<dbReference type="PANTHER" id="PTHR43847:SF1">
    <property type="entry name" value="BLL3993 PROTEIN"/>
    <property type="match status" value="1"/>
</dbReference>
<accession>W9GZA8</accession>
<dbReference type="EMBL" id="AVFL01000023">
    <property type="protein sequence ID" value="EWY37792.1"/>
    <property type="molecule type" value="Genomic_DNA"/>
</dbReference>
<dbReference type="Gene3D" id="1.20.120.1630">
    <property type="match status" value="1"/>
</dbReference>